<evidence type="ECO:0000256" key="1">
    <source>
        <dbReference type="SAM" id="Phobius"/>
    </source>
</evidence>
<organism evidence="2 3">
    <name type="scientific">Rhizophagus irregularis</name>
    <dbReference type="NCBI Taxonomy" id="588596"/>
    <lineage>
        <taxon>Eukaryota</taxon>
        <taxon>Fungi</taxon>
        <taxon>Fungi incertae sedis</taxon>
        <taxon>Mucoromycota</taxon>
        <taxon>Glomeromycotina</taxon>
        <taxon>Glomeromycetes</taxon>
        <taxon>Glomerales</taxon>
        <taxon>Glomeraceae</taxon>
        <taxon>Rhizophagus</taxon>
    </lineage>
</organism>
<dbReference type="EMBL" id="LLXJ01013965">
    <property type="protein sequence ID" value="PKB91742.1"/>
    <property type="molecule type" value="Genomic_DNA"/>
</dbReference>
<evidence type="ECO:0000313" key="2">
    <source>
        <dbReference type="EMBL" id="PKB91742.1"/>
    </source>
</evidence>
<protein>
    <submittedName>
        <fullName evidence="2">Uncharacterized protein</fullName>
    </submittedName>
</protein>
<dbReference type="VEuPathDB" id="FungiDB:RhiirA1_480839"/>
<dbReference type="Proteomes" id="UP000232722">
    <property type="component" value="Unassembled WGS sequence"/>
</dbReference>
<dbReference type="VEuPathDB" id="FungiDB:FUN_009494"/>
<sequence length="116" mass="13437">MFLPIFGKGSNQYGQYLMMPLCVATDYTTYLSFLELPKLPGHSNNINQNLAVEFKKTFVEQHLEVADKSFIKTKIMTRSSSYQLLVFFLIFNVSIFMSSCEKYLMIDVTILSTKYM</sequence>
<dbReference type="VEuPathDB" id="FungiDB:RhiirFUN_021289"/>
<evidence type="ECO:0000313" key="3">
    <source>
        <dbReference type="Proteomes" id="UP000232722"/>
    </source>
</evidence>
<keyword evidence="1" id="KW-1133">Transmembrane helix</keyword>
<feature type="transmembrane region" description="Helical" evidence="1">
    <location>
        <begin position="84"/>
        <end position="106"/>
    </location>
</feature>
<comment type="caution">
    <text evidence="2">The sequence shown here is derived from an EMBL/GenBank/DDBJ whole genome shotgun (WGS) entry which is preliminary data.</text>
</comment>
<proteinExistence type="predicted"/>
<accession>A0A2N0NAY5</accession>
<reference evidence="2 3" key="1">
    <citation type="submission" date="2016-04" db="EMBL/GenBank/DDBJ databases">
        <title>Genome analyses suggest a sexual origin of heterokaryosis in a supposedly ancient asexual fungus.</title>
        <authorList>
            <person name="Ropars J."/>
            <person name="Sedzielewska K."/>
            <person name="Noel J."/>
            <person name="Charron P."/>
            <person name="Farinelli L."/>
            <person name="Marton T."/>
            <person name="Kruger M."/>
            <person name="Pelin A."/>
            <person name="Brachmann A."/>
            <person name="Corradi N."/>
        </authorList>
    </citation>
    <scope>NUCLEOTIDE SEQUENCE [LARGE SCALE GENOMIC DNA]</scope>
    <source>
        <strain evidence="2 3">A5</strain>
    </source>
</reference>
<keyword evidence="1" id="KW-0472">Membrane</keyword>
<keyword evidence="1" id="KW-0812">Transmembrane</keyword>
<name>A0A2N0NAY5_9GLOM</name>
<reference evidence="2 3" key="2">
    <citation type="submission" date="2017-09" db="EMBL/GenBank/DDBJ databases">
        <title>Extensive intraspecific genome diversity in a model arbuscular mycorrhizal fungus.</title>
        <authorList>
            <person name="Chen E.C."/>
            <person name="Morin E."/>
            <person name="Beaudet D."/>
            <person name="Noel J."/>
            <person name="Ndikumana S."/>
            <person name="Charron P."/>
            <person name="St-Onge C."/>
            <person name="Giorgi J."/>
            <person name="Grigoriev I.V."/>
            <person name="Roux C."/>
            <person name="Martin F.M."/>
            <person name="Corradi N."/>
        </authorList>
    </citation>
    <scope>NUCLEOTIDE SEQUENCE [LARGE SCALE GENOMIC DNA]</scope>
    <source>
        <strain evidence="2 3">A5</strain>
    </source>
</reference>
<dbReference type="AlphaFoldDB" id="A0A2N0NAY5"/>
<gene>
    <name evidence="2" type="ORF">RhiirA5_447737</name>
</gene>